<sequence>MATVKIKEYTVLTYESDKFQPIYWKKMSASIFEKYGKQKIDDFDLVNNILNDCFEFLIHEFTEIINQIDDISFFKYCFHLHEDSLKILIDPDKNLIFKDYINEADFSRYRRILKLILEQGCEKEFTTSKKTSPEDFIEFDDIIQRLFYLGTWLYVIADHIAYHRMLEGAKIINFDDDDLLIEWKNDYGKIYTHLFTNSYDDYEKAAFDEKCTEELINSLNQNYGIDYDFACGMIFEIQKHHSNSPFQTIEPYVLPINLSKHSKIDLDLAKQFYDGLSLKKENKLSIKECILKPYSTDRYLFKPLLIYNIKGVERMFVSKNKFAESIFVIASNAINWNTLSKEWLKNEKMQNFINMKGNQHDKILEDQIQEHIKNNNLKFSRNITSLKTTTKNNYNIIDKCGEIDFIIIDDQNKRIIVADSKYNKARYEGIGYRSDYTNFIKYESQIGKKIIWIKDNIDKIEIHFKKLYNDDNLKLNEFTVTGAFFINTPTFYMYNSKYSVATLNKIDNYLKNINITPDIRIIFEDKKYDYSYPYFGRAQD</sequence>
<name>A0ABW4HL06_9FLAO</name>
<protein>
    <recommendedName>
        <fullName evidence="3">LlaJI restriction endonuclease</fullName>
    </recommendedName>
</protein>
<proteinExistence type="predicted"/>
<organism evidence="1 2">
    <name type="scientific">Flavobacterium artemisiae</name>
    <dbReference type="NCBI Taxonomy" id="2126556"/>
    <lineage>
        <taxon>Bacteria</taxon>
        <taxon>Pseudomonadati</taxon>
        <taxon>Bacteroidota</taxon>
        <taxon>Flavobacteriia</taxon>
        <taxon>Flavobacteriales</taxon>
        <taxon>Flavobacteriaceae</taxon>
        <taxon>Flavobacterium</taxon>
    </lineage>
</organism>
<reference evidence="2" key="1">
    <citation type="journal article" date="2019" name="Int. J. Syst. Evol. Microbiol.">
        <title>The Global Catalogue of Microorganisms (GCM) 10K type strain sequencing project: providing services to taxonomists for standard genome sequencing and annotation.</title>
        <authorList>
            <consortium name="The Broad Institute Genomics Platform"/>
            <consortium name="The Broad Institute Genome Sequencing Center for Infectious Disease"/>
            <person name="Wu L."/>
            <person name="Ma J."/>
        </authorList>
    </citation>
    <scope>NUCLEOTIDE SEQUENCE [LARGE SCALE GENOMIC DNA]</scope>
    <source>
        <strain evidence="2">CCUG 70865</strain>
    </source>
</reference>
<comment type="caution">
    <text evidence="1">The sequence shown here is derived from an EMBL/GenBank/DDBJ whole genome shotgun (WGS) entry which is preliminary data.</text>
</comment>
<dbReference type="RefSeq" id="WP_379813660.1">
    <property type="nucleotide sequence ID" value="NZ_JBHUDZ010000018.1"/>
</dbReference>
<evidence type="ECO:0000313" key="2">
    <source>
        <dbReference type="Proteomes" id="UP001597138"/>
    </source>
</evidence>
<evidence type="ECO:0000313" key="1">
    <source>
        <dbReference type="EMBL" id="MFD1605850.1"/>
    </source>
</evidence>
<dbReference type="EMBL" id="JBHUDZ010000018">
    <property type="protein sequence ID" value="MFD1605850.1"/>
    <property type="molecule type" value="Genomic_DNA"/>
</dbReference>
<dbReference type="Proteomes" id="UP001597138">
    <property type="component" value="Unassembled WGS sequence"/>
</dbReference>
<gene>
    <name evidence="1" type="ORF">ACFSC2_24140</name>
</gene>
<accession>A0ABW4HL06</accession>
<keyword evidence="2" id="KW-1185">Reference proteome</keyword>
<evidence type="ECO:0008006" key="3">
    <source>
        <dbReference type="Google" id="ProtNLM"/>
    </source>
</evidence>